<dbReference type="InterPro" id="IPR023753">
    <property type="entry name" value="FAD/NAD-binding_dom"/>
</dbReference>
<evidence type="ECO:0000256" key="4">
    <source>
        <dbReference type="ARBA" id="ARBA00016961"/>
    </source>
</evidence>
<keyword evidence="10" id="KW-1015">Disulfide bond</keyword>
<evidence type="ECO:0000256" key="6">
    <source>
        <dbReference type="ARBA" id="ARBA00022630"/>
    </source>
</evidence>
<keyword evidence="7 14" id="KW-0274">FAD</keyword>
<keyword evidence="9 14" id="KW-0520">NAD</keyword>
<dbReference type="PRINTS" id="PR00411">
    <property type="entry name" value="PNDRDTASEI"/>
</dbReference>
<dbReference type="FunFam" id="3.30.390.30:FF:000001">
    <property type="entry name" value="Dihydrolipoyl dehydrogenase"/>
    <property type="match status" value="1"/>
</dbReference>
<dbReference type="GO" id="GO:0004148">
    <property type="term" value="F:dihydrolipoyl dehydrogenase (NADH) activity"/>
    <property type="evidence" value="ECO:0007669"/>
    <property type="project" value="UniProtKB-EC"/>
</dbReference>
<feature type="binding site" evidence="14">
    <location>
        <begin position="200"/>
        <end position="202"/>
    </location>
    <ligand>
        <name>FAD</name>
        <dbReference type="ChEBI" id="CHEBI:57692"/>
    </ligand>
</feature>
<evidence type="ECO:0000313" key="20">
    <source>
        <dbReference type="Proteomes" id="UP000186292"/>
    </source>
</evidence>
<feature type="binding site" evidence="14">
    <location>
        <position position="328"/>
    </location>
    <ligand>
        <name>NAD(+)</name>
        <dbReference type="ChEBI" id="CHEBI:57540"/>
    </ligand>
</feature>
<dbReference type="GO" id="GO:0005737">
    <property type="term" value="C:cytoplasm"/>
    <property type="evidence" value="ECO:0007669"/>
    <property type="project" value="UniProtKB-SubCell"/>
</dbReference>
<evidence type="ECO:0000256" key="14">
    <source>
        <dbReference type="PIRSR" id="PIRSR000350-3"/>
    </source>
</evidence>
<comment type="cofactor">
    <cofactor evidence="14 16">
        <name>FAD</name>
        <dbReference type="ChEBI" id="CHEBI:57692"/>
    </cofactor>
    <text evidence="14 16">Binds 1 FAD per subunit.</text>
</comment>
<dbReference type="NCBIfam" id="TIGR01350">
    <property type="entry name" value="lipoamide_DH"/>
    <property type="match status" value="1"/>
</dbReference>
<dbReference type="InterPro" id="IPR050151">
    <property type="entry name" value="Class-I_Pyr_Nuc-Dis_Oxidored"/>
</dbReference>
<comment type="catalytic activity">
    <reaction evidence="12 16">
        <text>N(6)-[(R)-dihydrolipoyl]-L-lysyl-[protein] + NAD(+) = N(6)-[(R)-lipoyl]-L-lysyl-[protein] + NADH + H(+)</text>
        <dbReference type="Rhea" id="RHEA:15045"/>
        <dbReference type="Rhea" id="RHEA-COMP:10474"/>
        <dbReference type="Rhea" id="RHEA-COMP:10475"/>
        <dbReference type="ChEBI" id="CHEBI:15378"/>
        <dbReference type="ChEBI" id="CHEBI:57540"/>
        <dbReference type="ChEBI" id="CHEBI:57945"/>
        <dbReference type="ChEBI" id="CHEBI:83099"/>
        <dbReference type="ChEBI" id="CHEBI:83100"/>
        <dbReference type="EC" id="1.8.1.4"/>
    </reaction>
</comment>
<dbReference type="GO" id="GO:0050660">
    <property type="term" value="F:flavin adenine dinucleotide binding"/>
    <property type="evidence" value="ECO:0007669"/>
    <property type="project" value="InterPro"/>
</dbReference>
<proteinExistence type="inferred from homology"/>
<dbReference type="PANTHER" id="PTHR22912">
    <property type="entry name" value="DISULFIDE OXIDOREDUCTASE"/>
    <property type="match status" value="1"/>
</dbReference>
<keyword evidence="8 16" id="KW-0560">Oxidoreductase</keyword>
<evidence type="ECO:0000259" key="17">
    <source>
        <dbReference type="Pfam" id="PF02852"/>
    </source>
</evidence>
<organism evidence="19 20">
    <name type="scientific">Corynebacterium appendicis CIP 107643</name>
    <dbReference type="NCBI Taxonomy" id="1161099"/>
    <lineage>
        <taxon>Bacteria</taxon>
        <taxon>Bacillati</taxon>
        <taxon>Actinomycetota</taxon>
        <taxon>Actinomycetes</taxon>
        <taxon>Mycobacteriales</taxon>
        <taxon>Corynebacteriaceae</taxon>
        <taxon>Corynebacterium</taxon>
    </lineage>
</organism>
<dbReference type="PIRSF" id="PIRSF000350">
    <property type="entry name" value="Mercury_reductase_MerA"/>
    <property type="match status" value="1"/>
</dbReference>
<dbReference type="Gene3D" id="3.50.50.60">
    <property type="entry name" value="FAD/NAD(P)-binding domain"/>
    <property type="match status" value="2"/>
</dbReference>
<keyword evidence="11 16" id="KW-0676">Redox-active center</keyword>
<dbReference type="InterPro" id="IPR001100">
    <property type="entry name" value="Pyr_nuc-diS_OxRdtase"/>
</dbReference>
<dbReference type="InterPro" id="IPR012999">
    <property type="entry name" value="Pyr_OxRdtase_I_AS"/>
</dbReference>
<sequence>MPMVTEPVAIAIEARESRAGRETFKSDYHAKPAENFEMAIESPSKHDRENGRILGTVANEHYDVVVLGAGPGGYVAAIRAAQLGKKVAVVEKQYWGGVCLNVGCIPSKSLIKNAEVAHIFNHEAKTFGIKGDVSFEYGDAHKRSRKVSEKIVGGVHYLMKKNKITEINGLGSFKDAKTLEITEGDDKGKTVTFNDCIIATGSVVKTLPGIELSENVVSYEEQILNPEAPEKMVIVGAGAIGMEFAYVLSNYGVDVTVVEFMDRVLPNEDKDVSKEITKAYKKLGVKLLTGHATTAVRDNGSSVEVDIQKKGSDDTETLTVDHVMVAVGFQPRTEGFGLENTGVELTDRGAIDVDERMRTNVDGIYAIGDVTAKLQLAHVAEAQGIVAAETIADAETMELGDYQMMPRATFCNPQVASMGYTEEQAREKFADKDIKVATFPFSANGKALGLAESQGFGKLVVDGEYGEILGAHLVGANVSELLPEINLAQRFDLTAGEIARNVHIHPTLSEVLKEIAHGVEGHMINL</sequence>
<evidence type="ECO:0000259" key="18">
    <source>
        <dbReference type="Pfam" id="PF07992"/>
    </source>
</evidence>
<keyword evidence="20" id="KW-1185">Reference proteome</keyword>
<feature type="active site" description="Proton acceptor" evidence="13">
    <location>
        <position position="505"/>
    </location>
</feature>
<dbReference type="PANTHER" id="PTHR22912:SF217">
    <property type="entry name" value="DIHYDROLIPOYL DEHYDROGENASE"/>
    <property type="match status" value="1"/>
</dbReference>
<feature type="disulfide bond" description="Redox-active" evidence="15">
    <location>
        <begin position="99"/>
        <end position="104"/>
    </location>
</feature>
<feature type="domain" description="FAD/NAD(P)-binding" evidence="18">
    <location>
        <begin position="62"/>
        <end position="384"/>
    </location>
</feature>
<name>A0A1N7IN65_9CORY</name>
<evidence type="ECO:0000256" key="12">
    <source>
        <dbReference type="ARBA" id="ARBA00049187"/>
    </source>
</evidence>
<evidence type="ECO:0000256" key="10">
    <source>
        <dbReference type="ARBA" id="ARBA00023157"/>
    </source>
</evidence>
<evidence type="ECO:0000256" key="2">
    <source>
        <dbReference type="ARBA" id="ARBA00007532"/>
    </source>
</evidence>
<evidence type="ECO:0000256" key="11">
    <source>
        <dbReference type="ARBA" id="ARBA00023284"/>
    </source>
</evidence>
<gene>
    <name evidence="19" type="ORF">SAMN05444817_10194</name>
</gene>
<dbReference type="STRING" id="1161099.SAMN05444817_10194"/>
<dbReference type="InterPro" id="IPR036188">
    <property type="entry name" value="FAD/NAD-bd_sf"/>
</dbReference>
<dbReference type="AlphaFoldDB" id="A0A1N7IN65"/>
<dbReference type="PROSITE" id="PS00076">
    <property type="entry name" value="PYRIDINE_REDOX_1"/>
    <property type="match status" value="1"/>
</dbReference>
<evidence type="ECO:0000256" key="15">
    <source>
        <dbReference type="PIRSR" id="PIRSR000350-4"/>
    </source>
</evidence>
<feature type="binding site" evidence="14">
    <location>
        <begin position="236"/>
        <end position="243"/>
    </location>
    <ligand>
        <name>NAD(+)</name>
        <dbReference type="ChEBI" id="CHEBI:57540"/>
    </ligand>
</feature>
<dbReference type="InterPro" id="IPR004099">
    <property type="entry name" value="Pyr_nucl-diS_OxRdtase_dimer"/>
</dbReference>
<dbReference type="Pfam" id="PF07992">
    <property type="entry name" value="Pyr_redox_2"/>
    <property type="match status" value="1"/>
</dbReference>
<evidence type="ECO:0000256" key="16">
    <source>
        <dbReference type="RuleBase" id="RU003692"/>
    </source>
</evidence>
<dbReference type="EC" id="1.8.1.4" evidence="3 16"/>
<keyword evidence="14" id="KW-0547">Nucleotide-binding</keyword>
<comment type="miscellaneous">
    <text evidence="16">The active site is a redox-active disulfide bond.</text>
</comment>
<accession>A0A1N7IN65</accession>
<dbReference type="Proteomes" id="UP000186292">
    <property type="component" value="Unassembled WGS sequence"/>
</dbReference>
<dbReference type="EMBL" id="FTOF01000001">
    <property type="protein sequence ID" value="SIS38510.1"/>
    <property type="molecule type" value="Genomic_DNA"/>
</dbReference>
<evidence type="ECO:0000256" key="5">
    <source>
        <dbReference type="ARBA" id="ARBA00022490"/>
    </source>
</evidence>
<dbReference type="SUPFAM" id="SSF55424">
    <property type="entry name" value="FAD/NAD-linked reductases, dimerisation (C-terminal) domain"/>
    <property type="match status" value="1"/>
</dbReference>
<evidence type="ECO:0000313" key="19">
    <source>
        <dbReference type="EMBL" id="SIS38510.1"/>
    </source>
</evidence>
<reference evidence="20" key="1">
    <citation type="submission" date="2017-01" db="EMBL/GenBank/DDBJ databases">
        <authorList>
            <person name="Varghese N."/>
            <person name="Submissions S."/>
        </authorList>
    </citation>
    <scope>NUCLEOTIDE SEQUENCE [LARGE SCALE GENOMIC DNA]</scope>
    <source>
        <strain evidence="20">DSM 44531</strain>
    </source>
</reference>
<protein>
    <recommendedName>
        <fullName evidence="4 16">Dihydrolipoyl dehydrogenase</fullName>
        <ecNumber evidence="3 16">1.8.1.4</ecNumber>
    </recommendedName>
</protein>
<evidence type="ECO:0000256" key="3">
    <source>
        <dbReference type="ARBA" id="ARBA00012608"/>
    </source>
</evidence>
<dbReference type="InterPro" id="IPR016156">
    <property type="entry name" value="FAD/NAD-linked_Rdtase_dimer_sf"/>
</dbReference>
<keyword evidence="6 16" id="KW-0285">Flavoprotein</keyword>
<feature type="binding site" evidence="14">
    <location>
        <position position="369"/>
    </location>
    <ligand>
        <name>FAD</name>
        <dbReference type="ChEBI" id="CHEBI:57692"/>
    </ligand>
</feature>
<dbReference type="InterPro" id="IPR006258">
    <property type="entry name" value="Lipoamide_DH"/>
</dbReference>
<evidence type="ECO:0000256" key="13">
    <source>
        <dbReference type="PIRSR" id="PIRSR000350-2"/>
    </source>
</evidence>
<feature type="binding site" evidence="14">
    <location>
        <position position="171"/>
    </location>
    <ligand>
        <name>FAD</name>
        <dbReference type="ChEBI" id="CHEBI:57692"/>
    </ligand>
</feature>
<evidence type="ECO:0000256" key="8">
    <source>
        <dbReference type="ARBA" id="ARBA00023002"/>
    </source>
</evidence>
<dbReference type="Pfam" id="PF02852">
    <property type="entry name" value="Pyr_redox_dim"/>
    <property type="match status" value="1"/>
</dbReference>
<evidence type="ECO:0000256" key="9">
    <source>
        <dbReference type="ARBA" id="ARBA00023027"/>
    </source>
</evidence>
<feature type="domain" description="Pyridine nucleotide-disulphide oxidoreductase dimerisation" evidence="17">
    <location>
        <begin position="405"/>
        <end position="514"/>
    </location>
</feature>
<comment type="similarity">
    <text evidence="2 16">Belongs to the class-I pyridine nucleotide-disulfide oxidoreductase family.</text>
</comment>
<keyword evidence="5" id="KW-0963">Cytoplasm</keyword>
<dbReference type="SUPFAM" id="SSF51905">
    <property type="entry name" value="FAD/NAD(P)-binding domain"/>
    <property type="match status" value="1"/>
</dbReference>
<dbReference type="PRINTS" id="PR00368">
    <property type="entry name" value="FADPNR"/>
</dbReference>
<dbReference type="Gene3D" id="3.30.390.30">
    <property type="match status" value="1"/>
</dbReference>
<feature type="binding site" evidence="14">
    <location>
        <position position="259"/>
    </location>
    <ligand>
        <name>NAD(+)</name>
        <dbReference type="ChEBI" id="CHEBI:57540"/>
    </ligand>
</feature>
<dbReference type="GO" id="GO:0006103">
    <property type="term" value="P:2-oxoglutarate metabolic process"/>
    <property type="evidence" value="ECO:0007669"/>
    <property type="project" value="TreeGrafter"/>
</dbReference>
<evidence type="ECO:0000256" key="1">
    <source>
        <dbReference type="ARBA" id="ARBA00004496"/>
    </source>
</evidence>
<comment type="subcellular location">
    <subcellularLocation>
        <location evidence="1">Cytoplasm</location>
    </subcellularLocation>
</comment>
<evidence type="ECO:0000256" key="7">
    <source>
        <dbReference type="ARBA" id="ARBA00022827"/>
    </source>
</evidence>
<feature type="binding site" evidence="14">
    <location>
        <position position="108"/>
    </location>
    <ligand>
        <name>FAD</name>
        <dbReference type="ChEBI" id="CHEBI:57692"/>
    </ligand>
</feature>